<comment type="caution">
    <text evidence="10">The sequence shown here is derived from an EMBL/GenBank/DDBJ whole genome shotgun (WGS) entry which is preliminary data.</text>
</comment>
<keyword evidence="6" id="KW-0564">Palmitate</keyword>
<evidence type="ECO:0000256" key="1">
    <source>
        <dbReference type="ARBA" id="ARBA00004635"/>
    </source>
</evidence>
<protein>
    <submittedName>
        <fullName evidence="10">Ger(X)C family spore germination protein</fullName>
    </submittedName>
</protein>
<feature type="domain" description="Spore germination GerAC-like C-terminal" evidence="8">
    <location>
        <begin position="212"/>
        <end position="376"/>
    </location>
</feature>
<evidence type="ECO:0000256" key="7">
    <source>
        <dbReference type="ARBA" id="ARBA00023288"/>
    </source>
</evidence>
<dbReference type="Pfam" id="PF25198">
    <property type="entry name" value="Spore_GerAC_N"/>
    <property type="match status" value="1"/>
</dbReference>
<evidence type="ECO:0000313" key="11">
    <source>
        <dbReference type="Proteomes" id="UP001208656"/>
    </source>
</evidence>
<evidence type="ECO:0000313" key="10">
    <source>
        <dbReference type="EMBL" id="MCU9595539.1"/>
    </source>
</evidence>
<gene>
    <name evidence="10" type="ORF">OEV82_13930</name>
</gene>
<dbReference type="RefSeq" id="WP_173658240.1">
    <property type="nucleotide sequence ID" value="NZ_JAOUSE010000059.1"/>
</dbReference>
<name>A0ABT2WIM8_9BACI</name>
<dbReference type="InterPro" id="IPR057336">
    <property type="entry name" value="GerAC_N"/>
</dbReference>
<proteinExistence type="inferred from homology"/>
<organism evidence="10 11">
    <name type="scientific">Pallidibacillus thermolactis</name>
    <dbReference type="NCBI Taxonomy" id="251051"/>
    <lineage>
        <taxon>Bacteria</taxon>
        <taxon>Bacillati</taxon>
        <taxon>Bacillota</taxon>
        <taxon>Bacilli</taxon>
        <taxon>Bacillales</taxon>
        <taxon>Bacillaceae</taxon>
        <taxon>Pallidibacillus</taxon>
    </lineage>
</organism>
<evidence type="ECO:0000256" key="2">
    <source>
        <dbReference type="ARBA" id="ARBA00007886"/>
    </source>
</evidence>
<evidence type="ECO:0000259" key="8">
    <source>
        <dbReference type="Pfam" id="PF05504"/>
    </source>
</evidence>
<dbReference type="InterPro" id="IPR038501">
    <property type="entry name" value="Spore_GerAC_C_sf"/>
</dbReference>
<dbReference type="InterPro" id="IPR046953">
    <property type="entry name" value="Spore_GerAC-like_C"/>
</dbReference>
<keyword evidence="11" id="KW-1185">Reference proteome</keyword>
<keyword evidence="7" id="KW-0449">Lipoprotein</keyword>
<dbReference type="PANTHER" id="PTHR35789">
    <property type="entry name" value="SPORE GERMINATION PROTEIN B3"/>
    <property type="match status" value="1"/>
</dbReference>
<keyword evidence="3" id="KW-0309">Germination</keyword>
<dbReference type="PANTHER" id="PTHR35789:SF1">
    <property type="entry name" value="SPORE GERMINATION PROTEIN B3"/>
    <property type="match status" value="1"/>
</dbReference>
<dbReference type="NCBIfam" id="TIGR02887">
    <property type="entry name" value="spore_ger_x_C"/>
    <property type="match status" value="1"/>
</dbReference>
<dbReference type="EMBL" id="JAOUSE010000059">
    <property type="protein sequence ID" value="MCU9595539.1"/>
    <property type="molecule type" value="Genomic_DNA"/>
</dbReference>
<evidence type="ECO:0000256" key="5">
    <source>
        <dbReference type="ARBA" id="ARBA00023136"/>
    </source>
</evidence>
<comment type="subcellular location">
    <subcellularLocation>
        <location evidence="1">Membrane</location>
        <topology evidence="1">Lipid-anchor</topology>
    </subcellularLocation>
</comment>
<accession>A0ABT2WIM8</accession>
<dbReference type="Gene3D" id="6.20.190.10">
    <property type="entry name" value="Nutrient germinant receptor protein C, domain 1"/>
    <property type="match status" value="1"/>
</dbReference>
<dbReference type="InterPro" id="IPR008844">
    <property type="entry name" value="Spore_GerAC-like"/>
</dbReference>
<reference evidence="10 11" key="1">
    <citation type="submission" date="2022-10" db="EMBL/GenBank/DDBJ databases">
        <title>Description of Fervidibacillus gen. nov. in the family Fervidibacillaceae fam. nov. with two species, Fervidibacillus albus sp. nov., and Fervidibacillus halotolerans sp. nov., isolated from tidal flat sediments.</title>
        <authorList>
            <person name="Kwon K.K."/>
            <person name="Yang S.-H."/>
        </authorList>
    </citation>
    <scope>NUCLEOTIDE SEQUENCE [LARGE SCALE GENOMIC DNA]</scope>
    <source>
        <strain evidence="10 11">DSM 23332</strain>
    </source>
</reference>
<dbReference type="Proteomes" id="UP001208656">
    <property type="component" value="Unassembled WGS sequence"/>
</dbReference>
<dbReference type="Pfam" id="PF05504">
    <property type="entry name" value="Spore_GerAC"/>
    <property type="match status" value="1"/>
</dbReference>
<keyword evidence="4" id="KW-0732">Signal</keyword>
<dbReference type="Gene3D" id="3.30.300.210">
    <property type="entry name" value="Nutrient germinant receptor protein C, domain 3"/>
    <property type="match status" value="1"/>
</dbReference>
<evidence type="ECO:0000259" key="9">
    <source>
        <dbReference type="Pfam" id="PF25198"/>
    </source>
</evidence>
<feature type="domain" description="Spore germination protein N-terminal" evidence="9">
    <location>
        <begin position="20"/>
        <end position="192"/>
    </location>
</feature>
<evidence type="ECO:0000256" key="6">
    <source>
        <dbReference type="ARBA" id="ARBA00023139"/>
    </source>
</evidence>
<evidence type="ECO:0000256" key="4">
    <source>
        <dbReference type="ARBA" id="ARBA00022729"/>
    </source>
</evidence>
<sequence>MKRTLLVILLPVFILSGCWDSIEIQNLAIITAAAIDSEENHKVKVSVQIFIPRTITSGESGEDPSLGSTFVREGIGKNLAEAISVLQTNIPRKLFWGQCKIFIFGQDLAKTGIRKELDFLIRHPAPRINSNLYVSEGKASNLLKLIPPLERYSGEVLSKFSQHQEVGVDTTLSDISKDLTEASQSFSLPYIKRLKSDEYARKSYETIPTIVGTAIFKKDKMIGNIDLEETRGLLWLSRKIQKSTVSIKPEENENEVIMMPTSGSVRFKPQIINNQWIMNIQIQVAASIIQNETFLSLLQEDVITKLEKGLENKLRDRISKTLEKIQKEYQADVVGFGRRFHQKYPEQWKKVKDHWDEKFPEVDVKLSVNATIKRSGDIGGPAALPEEEVIEN</sequence>
<dbReference type="PROSITE" id="PS51257">
    <property type="entry name" value="PROKAR_LIPOPROTEIN"/>
    <property type="match status" value="1"/>
</dbReference>
<evidence type="ECO:0000256" key="3">
    <source>
        <dbReference type="ARBA" id="ARBA00022544"/>
    </source>
</evidence>
<keyword evidence="5" id="KW-0472">Membrane</keyword>
<comment type="similarity">
    <text evidence="2">Belongs to the GerABKC lipoprotein family.</text>
</comment>